<dbReference type="GO" id="GO:0009247">
    <property type="term" value="P:glycolipid biosynthetic process"/>
    <property type="evidence" value="ECO:0007669"/>
    <property type="project" value="UniProtKB-ARBA"/>
</dbReference>
<proteinExistence type="predicted"/>
<dbReference type="PANTHER" id="PTHR30606">
    <property type="entry name" value="LIPID A BIOSYNTHESIS LAUROYL ACYLTRANSFERASE"/>
    <property type="match status" value="1"/>
</dbReference>
<accession>A0A538TMC7</accession>
<keyword evidence="4 7" id="KW-0808">Transferase</keyword>
<evidence type="ECO:0000256" key="1">
    <source>
        <dbReference type="ARBA" id="ARBA00004533"/>
    </source>
</evidence>
<comment type="caution">
    <text evidence="7">The sequence shown here is derived from an EMBL/GenBank/DDBJ whole genome shotgun (WGS) entry which is preliminary data.</text>
</comment>
<evidence type="ECO:0000256" key="6">
    <source>
        <dbReference type="ARBA" id="ARBA00023315"/>
    </source>
</evidence>
<protein>
    <submittedName>
        <fullName evidence="7">Lysophospholipid acyltransferase family protein</fullName>
    </submittedName>
</protein>
<dbReference type="Pfam" id="PF03279">
    <property type="entry name" value="Lip_A_acyltrans"/>
    <property type="match status" value="1"/>
</dbReference>
<gene>
    <name evidence="7" type="ORF">E6K79_06965</name>
</gene>
<name>A0A538TMC7_UNCEI</name>
<dbReference type="GO" id="GO:0005886">
    <property type="term" value="C:plasma membrane"/>
    <property type="evidence" value="ECO:0007669"/>
    <property type="project" value="UniProtKB-SubCell"/>
</dbReference>
<dbReference type="CDD" id="cd07984">
    <property type="entry name" value="LPLAT_LABLAT-like"/>
    <property type="match status" value="1"/>
</dbReference>
<dbReference type="PANTHER" id="PTHR30606:SF10">
    <property type="entry name" value="PHOSPHATIDYLINOSITOL MANNOSIDE ACYLTRANSFERASE"/>
    <property type="match status" value="1"/>
</dbReference>
<reference evidence="7 8" key="1">
    <citation type="journal article" date="2019" name="Nat. Microbiol.">
        <title>Mediterranean grassland soil C-N compound turnover is dependent on rainfall and depth, and is mediated by genomically divergent microorganisms.</title>
        <authorList>
            <person name="Diamond S."/>
            <person name="Andeer P.F."/>
            <person name="Li Z."/>
            <person name="Crits-Christoph A."/>
            <person name="Burstein D."/>
            <person name="Anantharaman K."/>
            <person name="Lane K.R."/>
            <person name="Thomas B.C."/>
            <person name="Pan C."/>
            <person name="Northen T.R."/>
            <person name="Banfield J.F."/>
        </authorList>
    </citation>
    <scope>NUCLEOTIDE SEQUENCE [LARGE SCALE GENOMIC DNA]</scope>
    <source>
        <strain evidence="7">WS_9</strain>
    </source>
</reference>
<evidence type="ECO:0000313" key="8">
    <source>
        <dbReference type="Proteomes" id="UP000317691"/>
    </source>
</evidence>
<evidence type="ECO:0000313" key="7">
    <source>
        <dbReference type="EMBL" id="TMQ64771.1"/>
    </source>
</evidence>
<dbReference type="AlphaFoldDB" id="A0A538TMC7"/>
<dbReference type="EMBL" id="VBOZ01000017">
    <property type="protein sequence ID" value="TMQ64771.1"/>
    <property type="molecule type" value="Genomic_DNA"/>
</dbReference>
<keyword evidence="2" id="KW-1003">Cell membrane</keyword>
<organism evidence="7 8">
    <name type="scientific">Eiseniibacteriota bacterium</name>
    <dbReference type="NCBI Taxonomy" id="2212470"/>
    <lineage>
        <taxon>Bacteria</taxon>
        <taxon>Candidatus Eiseniibacteriota</taxon>
    </lineage>
</organism>
<dbReference type="Proteomes" id="UP000317691">
    <property type="component" value="Unassembled WGS sequence"/>
</dbReference>
<keyword evidence="5" id="KW-0472">Membrane</keyword>
<evidence type="ECO:0000256" key="3">
    <source>
        <dbReference type="ARBA" id="ARBA00022519"/>
    </source>
</evidence>
<keyword evidence="3" id="KW-0997">Cell inner membrane</keyword>
<keyword evidence="6 7" id="KW-0012">Acyltransferase</keyword>
<dbReference type="GO" id="GO:0016746">
    <property type="term" value="F:acyltransferase activity"/>
    <property type="evidence" value="ECO:0007669"/>
    <property type="project" value="UniProtKB-KW"/>
</dbReference>
<comment type="subcellular location">
    <subcellularLocation>
        <location evidence="1">Cell inner membrane</location>
    </subcellularLocation>
</comment>
<dbReference type="InterPro" id="IPR004960">
    <property type="entry name" value="LipA_acyltrans"/>
</dbReference>
<evidence type="ECO:0000256" key="5">
    <source>
        <dbReference type="ARBA" id="ARBA00023136"/>
    </source>
</evidence>
<sequence length="306" mass="33055">MTASGVADPPDSAVLPRLILNAIQSTSAALPPFAQRAFARALAALQYRLSPGRRSAVLENLARIAACGHPGLADPKARGRAARSMFESHHRGWMEYLGRSTALALPAGSTFRVSGTELLYRAIARGRGAILAMPHLGNWEIVGVGLTRLGLRMHTVTGVQIHPLLARQVRALKERAGIRVTTLEDGFAPLVKALRGGEVLALLVDGDVYSRSLPADFFGRRVPFPAGPAILARRARVPILHGHAVRGPSGDHEFTFDGLDEPDFDLPLHEDLRRLTAGVARAQERNIAAHVTQWCIFRPIWGVDAA</sequence>
<evidence type="ECO:0000256" key="2">
    <source>
        <dbReference type="ARBA" id="ARBA00022475"/>
    </source>
</evidence>
<evidence type="ECO:0000256" key="4">
    <source>
        <dbReference type="ARBA" id="ARBA00022679"/>
    </source>
</evidence>